<protein>
    <submittedName>
        <fullName evidence="2">Uncharacterized protein</fullName>
    </submittedName>
</protein>
<dbReference type="EMBL" id="BAABME010022604">
    <property type="protein sequence ID" value="GAA0166175.1"/>
    <property type="molecule type" value="Genomic_DNA"/>
</dbReference>
<evidence type="ECO:0000256" key="1">
    <source>
        <dbReference type="SAM" id="MobiDB-lite"/>
    </source>
</evidence>
<dbReference type="InterPro" id="IPR007789">
    <property type="entry name" value="DUF688"/>
</dbReference>
<organism evidence="2 3">
    <name type="scientific">Lithospermum erythrorhizon</name>
    <name type="common">Purple gromwell</name>
    <name type="synonym">Lithospermum officinale var. erythrorhizon</name>
    <dbReference type="NCBI Taxonomy" id="34254"/>
    <lineage>
        <taxon>Eukaryota</taxon>
        <taxon>Viridiplantae</taxon>
        <taxon>Streptophyta</taxon>
        <taxon>Embryophyta</taxon>
        <taxon>Tracheophyta</taxon>
        <taxon>Spermatophyta</taxon>
        <taxon>Magnoliopsida</taxon>
        <taxon>eudicotyledons</taxon>
        <taxon>Gunneridae</taxon>
        <taxon>Pentapetalae</taxon>
        <taxon>asterids</taxon>
        <taxon>lamiids</taxon>
        <taxon>Boraginales</taxon>
        <taxon>Boraginaceae</taxon>
        <taxon>Boraginoideae</taxon>
        <taxon>Lithospermeae</taxon>
        <taxon>Lithospermum</taxon>
    </lineage>
</organism>
<dbReference type="PANTHER" id="PTHR37767">
    <property type="entry name" value="HYDROXYPROLINE-RICH GLYCOPROTEIN FAMILY PROTEIN"/>
    <property type="match status" value="1"/>
</dbReference>
<feature type="region of interest" description="Disordered" evidence="1">
    <location>
        <begin position="166"/>
        <end position="188"/>
    </location>
</feature>
<sequence length="272" mass="30367">MEEMNVISKNPSRKRDRQPISIPFMWEEKPGISKKDWEPSVNRKADDIAAPVKFIASIPFQWEEKPGKPLSCFSHSPVTPLHADIISPLSPSRYSEDDYSSMVDGGVVDTEISNEITGYELVVDEFYSDDSLSASTSLMANCIISTWEISNAIPVEEVQYDKHRGNELQCPPLSPASQADSSTSSYATGSPSLAGNSFLEWFVPLSIPNGDASFNRKIAINEQIYTSNSKNKHMKEINQEPKETAISRISTLGELILMSRRRRSKLPEKSYA</sequence>
<dbReference type="AlphaFoldDB" id="A0AAV3QTI4"/>
<comment type="caution">
    <text evidence="2">The sequence shown here is derived from an EMBL/GenBank/DDBJ whole genome shotgun (WGS) entry which is preliminary data.</text>
</comment>
<keyword evidence="3" id="KW-1185">Reference proteome</keyword>
<feature type="region of interest" description="Disordered" evidence="1">
    <location>
        <begin position="1"/>
        <end position="21"/>
    </location>
</feature>
<gene>
    <name evidence="2" type="ORF">LIER_40134</name>
</gene>
<reference evidence="2 3" key="1">
    <citation type="submission" date="2024-01" db="EMBL/GenBank/DDBJ databases">
        <title>The complete chloroplast genome sequence of Lithospermum erythrorhizon: insights into the phylogenetic relationship among Boraginaceae species and the maternal lineages of purple gromwells.</title>
        <authorList>
            <person name="Okada T."/>
            <person name="Watanabe K."/>
        </authorList>
    </citation>
    <scope>NUCLEOTIDE SEQUENCE [LARGE SCALE GENOMIC DNA]</scope>
</reference>
<feature type="compositionally biased region" description="Low complexity" evidence="1">
    <location>
        <begin position="175"/>
        <end position="188"/>
    </location>
</feature>
<dbReference type="Proteomes" id="UP001454036">
    <property type="component" value="Unassembled WGS sequence"/>
</dbReference>
<proteinExistence type="predicted"/>
<dbReference type="Pfam" id="PF05097">
    <property type="entry name" value="DUF688"/>
    <property type="match status" value="1"/>
</dbReference>
<name>A0AAV3QTI4_LITER</name>
<evidence type="ECO:0000313" key="3">
    <source>
        <dbReference type="Proteomes" id="UP001454036"/>
    </source>
</evidence>
<evidence type="ECO:0000313" key="2">
    <source>
        <dbReference type="EMBL" id="GAA0166175.1"/>
    </source>
</evidence>
<dbReference type="PANTHER" id="PTHR37767:SF1">
    <property type="entry name" value="HYDROXYPROLINE-RICH GLYCOPROTEIN FAMILY PROTEIN"/>
    <property type="match status" value="1"/>
</dbReference>
<accession>A0AAV3QTI4</accession>